<evidence type="ECO:0000313" key="5">
    <source>
        <dbReference type="EMBL" id="KAK4282805.1"/>
    </source>
</evidence>
<reference evidence="5" key="1">
    <citation type="submission" date="2023-10" db="EMBL/GenBank/DDBJ databases">
        <title>Chromosome-level genome of the transformable northern wattle, Acacia crassicarpa.</title>
        <authorList>
            <person name="Massaro I."/>
            <person name="Sinha N.R."/>
            <person name="Poethig S."/>
            <person name="Leichty A.R."/>
        </authorList>
    </citation>
    <scope>NUCLEOTIDE SEQUENCE</scope>
    <source>
        <strain evidence="5">Acra3RX</strain>
        <tissue evidence="5">Leaf</tissue>
    </source>
</reference>
<comment type="similarity">
    <text evidence="4">Belongs to the glycosyltransferase 8 family.</text>
</comment>
<dbReference type="InterPro" id="IPR029044">
    <property type="entry name" value="Nucleotide-diphossugar_trans"/>
</dbReference>
<keyword evidence="6" id="KW-1185">Reference proteome</keyword>
<dbReference type="CDD" id="cd02537">
    <property type="entry name" value="GT8_Glycogenin"/>
    <property type="match status" value="1"/>
</dbReference>
<keyword evidence="1" id="KW-0328">Glycosyltransferase</keyword>
<keyword evidence="2" id="KW-0808">Transferase</keyword>
<dbReference type="EMBL" id="JAWXYG010000002">
    <property type="protein sequence ID" value="KAK4282805.1"/>
    <property type="molecule type" value="Genomic_DNA"/>
</dbReference>
<dbReference type="GO" id="GO:0016757">
    <property type="term" value="F:glycosyltransferase activity"/>
    <property type="evidence" value="ECO:0007669"/>
    <property type="project" value="UniProtKB-KW"/>
</dbReference>
<comment type="caution">
    <text evidence="5">The sequence shown here is derived from an EMBL/GenBank/DDBJ whole genome shotgun (WGS) entry which is preliminary data.</text>
</comment>
<dbReference type="Proteomes" id="UP001293593">
    <property type="component" value="Unassembled WGS sequence"/>
</dbReference>
<dbReference type="AlphaFoldDB" id="A0AAE1N561"/>
<dbReference type="EC" id="2.4.1.-" evidence="4"/>
<evidence type="ECO:0000256" key="4">
    <source>
        <dbReference type="RuleBase" id="RU362027"/>
    </source>
</evidence>
<sequence length="571" mass="66373">MASSSKSSSLLPARPSSMQIPLLICLLLIFLLIQLLSLLTVNPQKYPLPKFNHRPLHHHHEQEITEPPAWFDAIAKHLKTDRVKVGLVNIDQKLDASLLQLLPPRVETVPVNFDRVDDNLKWKDFFPEWIDEEQKRGPPKCPRMPMPEPEPRRDLSVVVARVPCGGTSKEGVIRDVFRLQVNLVAANLAVESGWLKNDSHRTVFVVFIGRCSPMIEIFRCDDLVTHEGEYWVYKPQLWRLKQLTIMPPGSCQIAPNFAETGKEVWRAYMKNHNNNATTMRAPRVAYATVLHSSEAYVCGAIALAQSILQTLPIKSHTDLILLADNSIGPKSTRGLEAAGWKIKRIKRILSPFSRKNSYNRWNYSKLQLWKLTEYDRVIFIDSDLLVLRNIHDFSFYPQLSAAPNDFSLFNSGLMVIEPSECMFNDMMEKRFSVKSYNGGDQGFLNEIFPWWHRLPSKLNYLKFHERYAENETELEGVYAIHYLGLKPWLCYRDYDCNWDLKDHQKFASDLAHRKWWRVYEKMPKELQSYCGLTKKMDQRLMTWRSRARNASLAGGHWRIKIKDPRKKHFVG</sequence>
<evidence type="ECO:0000256" key="3">
    <source>
        <dbReference type="ARBA" id="ARBA00023211"/>
    </source>
</evidence>
<dbReference type="InterPro" id="IPR002495">
    <property type="entry name" value="Glyco_trans_8"/>
</dbReference>
<evidence type="ECO:0000256" key="2">
    <source>
        <dbReference type="ARBA" id="ARBA00022679"/>
    </source>
</evidence>
<protein>
    <recommendedName>
        <fullName evidence="4">Hexosyltransferase</fullName>
        <ecNumber evidence="4">2.4.1.-</ecNumber>
    </recommendedName>
</protein>
<proteinExistence type="inferred from homology"/>
<keyword evidence="3" id="KW-0464">Manganese</keyword>
<accession>A0AAE1N561</accession>
<dbReference type="Pfam" id="PF01501">
    <property type="entry name" value="Glyco_transf_8"/>
    <property type="match status" value="1"/>
</dbReference>
<dbReference type="SUPFAM" id="SSF53448">
    <property type="entry name" value="Nucleotide-diphospho-sugar transferases"/>
    <property type="match status" value="1"/>
</dbReference>
<organism evidence="5 6">
    <name type="scientific">Acacia crassicarpa</name>
    <name type="common">northern wattle</name>
    <dbReference type="NCBI Taxonomy" id="499986"/>
    <lineage>
        <taxon>Eukaryota</taxon>
        <taxon>Viridiplantae</taxon>
        <taxon>Streptophyta</taxon>
        <taxon>Embryophyta</taxon>
        <taxon>Tracheophyta</taxon>
        <taxon>Spermatophyta</taxon>
        <taxon>Magnoliopsida</taxon>
        <taxon>eudicotyledons</taxon>
        <taxon>Gunneridae</taxon>
        <taxon>Pentapetalae</taxon>
        <taxon>rosids</taxon>
        <taxon>fabids</taxon>
        <taxon>Fabales</taxon>
        <taxon>Fabaceae</taxon>
        <taxon>Caesalpinioideae</taxon>
        <taxon>mimosoid clade</taxon>
        <taxon>Acacieae</taxon>
        <taxon>Acacia</taxon>
    </lineage>
</organism>
<name>A0AAE1N561_9FABA</name>
<dbReference type="Gene3D" id="3.90.550.10">
    <property type="entry name" value="Spore Coat Polysaccharide Biosynthesis Protein SpsA, Chain A"/>
    <property type="match status" value="1"/>
</dbReference>
<dbReference type="PANTHER" id="PTHR11183">
    <property type="entry name" value="GLYCOGENIN SUBFAMILY MEMBER"/>
    <property type="match status" value="1"/>
</dbReference>
<evidence type="ECO:0000256" key="1">
    <source>
        <dbReference type="ARBA" id="ARBA00022676"/>
    </source>
</evidence>
<gene>
    <name evidence="5" type="ORF">QN277_014136</name>
</gene>
<dbReference type="InterPro" id="IPR050587">
    <property type="entry name" value="GNT1/Glycosyltrans_8"/>
</dbReference>
<evidence type="ECO:0000313" key="6">
    <source>
        <dbReference type="Proteomes" id="UP001293593"/>
    </source>
</evidence>